<dbReference type="PANTHER" id="PTHR34285:SF3">
    <property type="entry name" value="OS08G0510800 PROTEIN"/>
    <property type="match status" value="1"/>
</dbReference>
<feature type="compositionally biased region" description="Basic and acidic residues" evidence="1">
    <location>
        <begin position="269"/>
        <end position="288"/>
    </location>
</feature>
<evidence type="ECO:0000256" key="1">
    <source>
        <dbReference type="SAM" id="MobiDB-lite"/>
    </source>
</evidence>
<comment type="caution">
    <text evidence="2">The sequence shown here is derived from an EMBL/GenBank/DDBJ whole genome shotgun (WGS) entry which is preliminary data.</text>
</comment>
<sequence length="329" mass="35746">MKASLRLPEEHRAPILKAKVPFCLLNLPLISSLAAGDPSDLQLGIATAFHCGPTVQASYRPNDAKTPIAVSVRLGAGEMGSPVGSAIVMKAELGSGAPRFSIVFKPCFGDFCIRKAFQSNSRAQAPSRFSENGVRENGFQSNGDTGDNECNYDIFSGPEATAVSALPVRNGSAEVKFRWGVRLPSSVTAPQSMTGWASISPSRLPFLVVSKISIKQITRKDVSDLKGLNEGSPSSRDNSDMMEKVRTENKMLHKEAADLWAEIMARRKTSSEVRQTKNERRIEHRPTTEEQSISPREKDNAAKSRNNEAAEELRKALMGSAIASANSKR</sequence>
<dbReference type="PANTHER" id="PTHR34285">
    <property type="entry name" value="OS08G0510800 PROTEIN"/>
    <property type="match status" value="1"/>
</dbReference>
<accession>A0A833QW16</accession>
<keyword evidence="3" id="KW-1185">Reference proteome</keyword>
<gene>
    <name evidence="2" type="ORF">FCM35_KLT08991</name>
</gene>
<evidence type="ECO:0000313" key="3">
    <source>
        <dbReference type="Proteomes" id="UP000623129"/>
    </source>
</evidence>
<proteinExistence type="predicted"/>
<protein>
    <submittedName>
        <fullName evidence="2">Uncharacterized protein</fullName>
    </submittedName>
</protein>
<dbReference type="AlphaFoldDB" id="A0A833QW16"/>
<organism evidence="2 3">
    <name type="scientific">Carex littledalei</name>
    <dbReference type="NCBI Taxonomy" id="544730"/>
    <lineage>
        <taxon>Eukaryota</taxon>
        <taxon>Viridiplantae</taxon>
        <taxon>Streptophyta</taxon>
        <taxon>Embryophyta</taxon>
        <taxon>Tracheophyta</taxon>
        <taxon>Spermatophyta</taxon>
        <taxon>Magnoliopsida</taxon>
        <taxon>Liliopsida</taxon>
        <taxon>Poales</taxon>
        <taxon>Cyperaceae</taxon>
        <taxon>Cyperoideae</taxon>
        <taxon>Cariceae</taxon>
        <taxon>Carex</taxon>
        <taxon>Carex subgen. Euthyceras</taxon>
    </lineage>
</organism>
<evidence type="ECO:0000313" key="2">
    <source>
        <dbReference type="EMBL" id="KAF3325911.1"/>
    </source>
</evidence>
<dbReference type="OrthoDB" id="693868at2759"/>
<dbReference type="Proteomes" id="UP000623129">
    <property type="component" value="Unassembled WGS sequence"/>
</dbReference>
<dbReference type="EMBL" id="SWLB01000019">
    <property type="protein sequence ID" value="KAF3325911.1"/>
    <property type="molecule type" value="Genomic_DNA"/>
</dbReference>
<name>A0A833QW16_9POAL</name>
<feature type="region of interest" description="Disordered" evidence="1">
    <location>
        <begin position="268"/>
        <end position="309"/>
    </location>
</feature>
<reference evidence="2" key="1">
    <citation type="submission" date="2020-01" db="EMBL/GenBank/DDBJ databases">
        <title>Genome sequence of Kobresia littledalei, the first chromosome-level genome in the family Cyperaceae.</title>
        <authorList>
            <person name="Qu G."/>
        </authorList>
    </citation>
    <scope>NUCLEOTIDE SEQUENCE</scope>
    <source>
        <strain evidence="2">C.B.Clarke</strain>
        <tissue evidence="2">Leaf</tissue>
    </source>
</reference>
<feature type="compositionally biased region" description="Basic and acidic residues" evidence="1">
    <location>
        <begin position="295"/>
        <end position="309"/>
    </location>
</feature>